<organism evidence="2 3">
    <name type="scientific">Pleurodeles waltl</name>
    <name type="common">Iberian ribbed newt</name>
    <dbReference type="NCBI Taxonomy" id="8319"/>
    <lineage>
        <taxon>Eukaryota</taxon>
        <taxon>Metazoa</taxon>
        <taxon>Chordata</taxon>
        <taxon>Craniata</taxon>
        <taxon>Vertebrata</taxon>
        <taxon>Euteleostomi</taxon>
        <taxon>Amphibia</taxon>
        <taxon>Batrachia</taxon>
        <taxon>Caudata</taxon>
        <taxon>Salamandroidea</taxon>
        <taxon>Salamandridae</taxon>
        <taxon>Pleurodelinae</taxon>
        <taxon>Pleurodeles</taxon>
    </lineage>
</organism>
<feature type="region of interest" description="Disordered" evidence="1">
    <location>
        <begin position="1"/>
        <end position="78"/>
    </location>
</feature>
<sequence>MRKTRRNKDRKRAPWGTGESEMCGRVLVRPRSEAGYGGCEKEKTQKQRGRQGSPGAEGQGAGLRKQVNGGKHPQTREK</sequence>
<evidence type="ECO:0000313" key="3">
    <source>
        <dbReference type="Proteomes" id="UP001066276"/>
    </source>
</evidence>
<evidence type="ECO:0000256" key="1">
    <source>
        <dbReference type="SAM" id="MobiDB-lite"/>
    </source>
</evidence>
<gene>
    <name evidence="2" type="ORF">NDU88_002044</name>
</gene>
<reference evidence="2" key="1">
    <citation type="journal article" date="2022" name="bioRxiv">
        <title>Sequencing and chromosome-scale assembly of the giantPleurodeles waltlgenome.</title>
        <authorList>
            <person name="Brown T."/>
            <person name="Elewa A."/>
            <person name="Iarovenko S."/>
            <person name="Subramanian E."/>
            <person name="Araus A.J."/>
            <person name="Petzold A."/>
            <person name="Susuki M."/>
            <person name="Suzuki K.-i.T."/>
            <person name="Hayashi T."/>
            <person name="Toyoda A."/>
            <person name="Oliveira C."/>
            <person name="Osipova E."/>
            <person name="Leigh N.D."/>
            <person name="Simon A."/>
            <person name="Yun M.H."/>
        </authorList>
    </citation>
    <scope>NUCLEOTIDE SEQUENCE</scope>
    <source>
        <strain evidence="2">20211129_DDA</strain>
        <tissue evidence="2">Liver</tissue>
    </source>
</reference>
<keyword evidence="3" id="KW-1185">Reference proteome</keyword>
<protein>
    <submittedName>
        <fullName evidence="2">Uncharacterized protein</fullName>
    </submittedName>
</protein>
<name>A0AAV7MNG1_PLEWA</name>
<accession>A0AAV7MNG1</accession>
<evidence type="ECO:0000313" key="2">
    <source>
        <dbReference type="EMBL" id="KAJ1104634.1"/>
    </source>
</evidence>
<dbReference type="AlphaFoldDB" id="A0AAV7MNG1"/>
<dbReference type="EMBL" id="JANPWB010000013">
    <property type="protein sequence ID" value="KAJ1104634.1"/>
    <property type="molecule type" value="Genomic_DNA"/>
</dbReference>
<dbReference type="Proteomes" id="UP001066276">
    <property type="component" value="Chromosome 9"/>
</dbReference>
<proteinExistence type="predicted"/>
<comment type="caution">
    <text evidence="2">The sequence shown here is derived from an EMBL/GenBank/DDBJ whole genome shotgun (WGS) entry which is preliminary data.</text>
</comment>
<feature type="compositionally biased region" description="Basic residues" evidence="1">
    <location>
        <begin position="1"/>
        <end position="13"/>
    </location>
</feature>